<name>A0A8J7MQ89_9RHOB</name>
<dbReference type="RefSeq" id="WP_202657041.1">
    <property type="nucleotide sequence ID" value="NZ_JAESVP010000001.1"/>
</dbReference>
<comment type="caution">
    <text evidence="1">The sequence shown here is derived from an EMBL/GenBank/DDBJ whole genome shotgun (WGS) entry which is preliminary data.</text>
</comment>
<dbReference type="AlphaFoldDB" id="A0A8J7MQ89"/>
<sequence>MKMDLHRSSAAPDGIWITNEYFSGHLHQTLPSVFRSIATICNSNSGVSDFYIGVASGIDYFEALKSRIDARKIAWGVTHMYLLYGSSSERYTRAMEHAIEAHFSGKEQRANIRPEAFSGFNHPPATFRNATGGGGGRRGQSGNYFLYLAFRKA</sequence>
<proteinExistence type="predicted"/>
<dbReference type="Proteomes" id="UP000619033">
    <property type="component" value="Unassembled WGS sequence"/>
</dbReference>
<dbReference type="EMBL" id="JAESVP010000001">
    <property type="protein sequence ID" value="MBL4926498.1"/>
    <property type="molecule type" value="Genomic_DNA"/>
</dbReference>
<gene>
    <name evidence="1" type="ORF">JI744_00135</name>
</gene>
<accession>A0A8J7MQ89</accession>
<evidence type="ECO:0000313" key="1">
    <source>
        <dbReference type="EMBL" id="MBL4926498.1"/>
    </source>
</evidence>
<evidence type="ECO:0000313" key="2">
    <source>
        <dbReference type="Proteomes" id="UP000619033"/>
    </source>
</evidence>
<reference evidence="1" key="1">
    <citation type="submission" date="2021-01" db="EMBL/GenBank/DDBJ databases">
        <title>Genome seq and assembly of Tabrizicola sp. KVB23.</title>
        <authorList>
            <person name="Chhetri G."/>
        </authorList>
    </citation>
    <scope>NUCLEOTIDE SEQUENCE</scope>
    <source>
        <strain evidence="1">KVB23</strain>
    </source>
</reference>
<organism evidence="1 2">
    <name type="scientific">Fuscibacter oryzae</name>
    <dbReference type="NCBI Taxonomy" id="2803939"/>
    <lineage>
        <taxon>Bacteria</taxon>
        <taxon>Pseudomonadati</taxon>
        <taxon>Pseudomonadota</taxon>
        <taxon>Alphaproteobacteria</taxon>
        <taxon>Rhodobacterales</taxon>
        <taxon>Paracoccaceae</taxon>
        <taxon>Fuscibacter</taxon>
    </lineage>
</organism>
<protein>
    <submittedName>
        <fullName evidence="1">Uncharacterized protein</fullName>
    </submittedName>
</protein>
<keyword evidence="2" id="KW-1185">Reference proteome</keyword>